<evidence type="ECO:0000256" key="1">
    <source>
        <dbReference type="SAM" id="Phobius"/>
    </source>
</evidence>
<gene>
    <name evidence="2" type="ORF">SNE25_12110</name>
</gene>
<feature type="transmembrane region" description="Helical" evidence="1">
    <location>
        <begin position="21"/>
        <end position="40"/>
    </location>
</feature>
<evidence type="ECO:0000313" key="2">
    <source>
        <dbReference type="EMBL" id="WPU96262.1"/>
    </source>
</evidence>
<reference evidence="2 3" key="1">
    <citation type="submission" date="2023-11" db="EMBL/GenBank/DDBJ databases">
        <title>Analysis of the Genomes of Mucilaginibacter gossypii cycad 4 and M. sabulilitoris SNA2: microbes with the potential for plant growth promotion.</title>
        <authorList>
            <person name="Hirsch A.M."/>
            <person name="Humm E."/>
            <person name="Rubbi M."/>
            <person name="Del Vecchio G."/>
            <person name="Ha S.M."/>
            <person name="Pellegrini M."/>
            <person name="Gunsalus R.P."/>
        </authorList>
    </citation>
    <scope>NUCLEOTIDE SEQUENCE [LARGE SCALE GENOMIC DNA]</scope>
    <source>
        <strain evidence="2 3">SNA2</strain>
    </source>
</reference>
<proteinExistence type="predicted"/>
<keyword evidence="1" id="KW-1133">Transmembrane helix</keyword>
<keyword evidence="1" id="KW-0812">Transmembrane</keyword>
<organism evidence="2 3">
    <name type="scientific">Mucilaginibacter sabulilitoris</name>
    <dbReference type="NCBI Taxonomy" id="1173583"/>
    <lineage>
        <taxon>Bacteria</taxon>
        <taxon>Pseudomonadati</taxon>
        <taxon>Bacteroidota</taxon>
        <taxon>Sphingobacteriia</taxon>
        <taxon>Sphingobacteriales</taxon>
        <taxon>Sphingobacteriaceae</taxon>
        <taxon>Mucilaginibacter</taxon>
    </lineage>
</organism>
<dbReference type="RefSeq" id="WP_321565361.1">
    <property type="nucleotide sequence ID" value="NZ_CP139558.1"/>
</dbReference>
<keyword evidence="1" id="KW-0472">Membrane</keyword>
<protein>
    <submittedName>
        <fullName evidence="2">Uncharacterized protein</fullName>
    </submittedName>
</protein>
<sequence>MAIQVADFNLKIKHFKEKINARGLIYTLAVNFMGYLIYGWCYYSTL</sequence>
<dbReference type="EMBL" id="CP139558">
    <property type="protein sequence ID" value="WPU96262.1"/>
    <property type="molecule type" value="Genomic_DNA"/>
</dbReference>
<evidence type="ECO:0000313" key="3">
    <source>
        <dbReference type="Proteomes" id="UP001324380"/>
    </source>
</evidence>
<dbReference type="Proteomes" id="UP001324380">
    <property type="component" value="Chromosome"/>
</dbReference>
<name>A0ABZ0TUX3_9SPHI</name>
<accession>A0ABZ0TUX3</accession>
<keyword evidence="3" id="KW-1185">Reference proteome</keyword>